<accession>A0AAW1JVV8</accession>
<dbReference type="Gene3D" id="1.10.10.10">
    <property type="entry name" value="Winged helix-like DNA-binding domain superfamily/Winged helix DNA-binding domain"/>
    <property type="match status" value="1"/>
</dbReference>
<keyword evidence="2" id="KW-1185">Reference proteome</keyword>
<protein>
    <recommendedName>
        <fullName evidence="3">Transposase</fullName>
    </recommendedName>
</protein>
<evidence type="ECO:0008006" key="3">
    <source>
        <dbReference type="Google" id="ProtNLM"/>
    </source>
</evidence>
<dbReference type="InterPro" id="IPR036388">
    <property type="entry name" value="WH-like_DNA-bd_sf"/>
</dbReference>
<dbReference type="PANTHER" id="PTHR46060:SF1">
    <property type="entry name" value="MARINER MOS1 TRANSPOSASE-LIKE PROTEIN"/>
    <property type="match status" value="1"/>
</dbReference>
<evidence type="ECO:0000313" key="1">
    <source>
        <dbReference type="EMBL" id="KAK9708535.1"/>
    </source>
</evidence>
<dbReference type="Proteomes" id="UP001458880">
    <property type="component" value="Unassembled WGS sequence"/>
</dbReference>
<dbReference type="EMBL" id="JASPKY010000327">
    <property type="protein sequence ID" value="KAK9708535.1"/>
    <property type="molecule type" value="Genomic_DNA"/>
</dbReference>
<comment type="caution">
    <text evidence="1">The sequence shown here is derived from an EMBL/GenBank/DDBJ whole genome shotgun (WGS) entry which is preliminary data.</text>
</comment>
<organism evidence="1 2">
    <name type="scientific">Popillia japonica</name>
    <name type="common">Japanese beetle</name>
    <dbReference type="NCBI Taxonomy" id="7064"/>
    <lineage>
        <taxon>Eukaryota</taxon>
        <taxon>Metazoa</taxon>
        <taxon>Ecdysozoa</taxon>
        <taxon>Arthropoda</taxon>
        <taxon>Hexapoda</taxon>
        <taxon>Insecta</taxon>
        <taxon>Pterygota</taxon>
        <taxon>Neoptera</taxon>
        <taxon>Endopterygota</taxon>
        <taxon>Coleoptera</taxon>
        <taxon>Polyphaga</taxon>
        <taxon>Scarabaeiformia</taxon>
        <taxon>Scarabaeidae</taxon>
        <taxon>Rutelinae</taxon>
        <taxon>Popillia</taxon>
    </lineage>
</organism>
<dbReference type="InterPro" id="IPR052709">
    <property type="entry name" value="Transposase-MT_Hybrid"/>
</dbReference>
<evidence type="ECO:0000313" key="2">
    <source>
        <dbReference type="Proteomes" id="UP001458880"/>
    </source>
</evidence>
<gene>
    <name evidence="1" type="ORF">QE152_g27155</name>
</gene>
<reference evidence="1 2" key="1">
    <citation type="journal article" date="2024" name="BMC Genomics">
        <title>De novo assembly and annotation of Popillia japonica's genome with initial clues to its potential as an invasive pest.</title>
        <authorList>
            <person name="Cucini C."/>
            <person name="Boschi S."/>
            <person name="Funari R."/>
            <person name="Cardaioli E."/>
            <person name="Iannotti N."/>
            <person name="Marturano G."/>
            <person name="Paoli F."/>
            <person name="Bruttini M."/>
            <person name="Carapelli A."/>
            <person name="Frati F."/>
            <person name="Nardi F."/>
        </authorList>
    </citation>
    <scope>NUCLEOTIDE SEQUENCE [LARGE SCALE GENOMIC DNA]</scope>
    <source>
        <strain evidence="1">DMR45628</strain>
    </source>
</reference>
<dbReference type="PANTHER" id="PTHR46060">
    <property type="entry name" value="MARINER MOS1 TRANSPOSASE-LIKE PROTEIN"/>
    <property type="match status" value="1"/>
</dbReference>
<dbReference type="AlphaFoldDB" id="A0AAW1JVV8"/>
<name>A0AAW1JVV8_POPJA</name>
<sequence length="166" mass="19377">MFGQVYGREPVSRKRVCECFKRFREGKETTDPQHLRSGQPSTSRTPEMIEKVRQMLANDRRLSLRLIAKKLGISKNTVHTIVRNDLNKRKICSRFVLHKLTDEQKAKRMETSGGFISMCYQNPLLLETTVTKYETRNQNERVFTEFPVTKQKPFAKIPGENTVHHP</sequence>
<proteinExistence type="predicted"/>